<dbReference type="EMBL" id="PQWY01000016">
    <property type="protein sequence ID" value="PPK29756.1"/>
    <property type="molecule type" value="Genomic_DNA"/>
</dbReference>
<dbReference type="PANTHER" id="PTHR43762">
    <property type="entry name" value="L-GULONOLACTONE OXIDASE"/>
    <property type="match status" value="1"/>
</dbReference>
<dbReference type="RefSeq" id="WP_027227354.1">
    <property type="nucleotide sequence ID" value="NZ_CP017601.1"/>
</dbReference>
<dbReference type="GO" id="GO:0016899">
    <property type="term" value="F:oxidoreductase activity, acting on the CH-OH group of donors, oxygen as acceptor"/>
    <property type="evidence" value="ECO:0007669"/>
    <property type="project" value="InterPro"/>
</dbReference>
<name>A0A2S6EX62_LEGPN</name>
<evidence type="ECO:0000313" key="1">
    <source>
        <dbReference type="EMBL" id="PPK29756.1"/>
    </source>
</evidence>
<accession>A0A2S6EX62</accession>
<dbReference type="PROSITE" id="PS51387">
    <property type="entry name" value="FAD_PCMH"/>
    <property type="match status" value="1"/>
</dbReference>
<reference evidence="1 2" key="1">
    <citation type="submission" date="2018-02" db="EMBL/GenBank/DDBJ databases">
        <title>Draft genome sequences of four Legionella pneumophila clinical strains isolated in Ontario.</title>
        <authorList>
            <person name="Fortuna A."/>
            <person name="Ramnarine R."/>
            <person name="Li A."/>
            <person name="Frantz C."/>
            <person name="Mallo G."/>
        </authorList>
    </citation>
    <scope>NUCLEOTIDE SEQUENCE [LARGE SCALE GENOMIC DNA]</scope>
    <source>
        <strain evidence="1 2">LG61</strain>
    </source>
</reference>
<dbReference type="InterPro" id="IPR016169">
    <property type="entry name" value="FAD-bd_PCMH_sub2"/>
</dbReference>
<dbReference type="InterPro" id="IPR010031">
    <property type="entry name" value="FAD_lactone_oxidase-like"/>
</dbReference>
<gene>
    <name evidence="1" type="ORF">C3928_11835</name>
</gene>
<dbReference type="InterPro" id="IPR036318">
    <property type="entry name" value="FAD-bd_PCMH-like_sf"/>
</dbReference>
<protein>
    <submittedName>
        <fullName evidence="1">L-gulono-gamma-lactone oxidase</fullName>
    </submittedName>
</protein>
<dbReference type="Proteomes" id="UP000239239">
    <property type="component" value="Unassembled WGS sequence"/>
</dbReference>
<proteinExistence type="predicted"/>
<organism evidence="1 2">
    <name type="scientific">Legionella pneumophila</name>
    <dbReference type="NCBI Taxonomy" id="446"/>
    <lineage>
        <taxon>Bacteria</taxon>
        <taxon>Pseudomonadati</taxon>
        <taxon>Pseudomonadota</taxon>
        <taxon>Gammaproteobacteria</taxon>
        <taxon>Legionellales</taxon>
        <taxon>Legionellaceae</taxon>
        <taxon>Legionella</taxon>
    </lineage>
</organism>
<dbReference type="AlphaFoldDB" id="A0A2S6EX62"/>
<dbReference type="GO" id="GO:0071949">
    <property type="term" value="F:FAD binding"/>
    <property type="evidence" value="ECO:0007669"/>
    <property type="project" value="InterPro"/>
</dbReference>
<comment type="caution">
    <text evidence="1">The sequence shown here is derived from an EMBL/GenBank/DDBJ whole genome shotgun (WGS) entry which is preliminary data.</text>
</comment>
<dbReference type="OrthoDB" id="5644354at2"/>
<dbReference type="SUPFAM" id="SSF56176">
    <property type="entry name" value="FAD-binding/transporter-associated domain-like"/>
    <property type="match status" value="1"/>
</dbReference>
<sequence>MALSKELKSKFIQILNQNKIPHSVGWSNYMESVNNSAAIVVEVKNVKEVQTVIKAVKELNSDRKPEDKVTVRATAGWTDKPGNSCCFFPWSEAQESQYNEGFSFSQVVGGKASPDTAGTDVIIRFAKKFHHAKVIGPLKNPPVFNPDNPIHRLPVTLVEVSAGMQVGDFADFLRNHQLSLSTVSMIYCVTPVGLAGTAGHGTGRDEPAFSGLIESVTVCDMDGNLREINSDHPDFKDLIGGHSGLLGIVVSMKLRAVKAFNLCETIELFPNTKEMTGRLSEILKNNQYISIMGMPSYGCPESDKLVSKWQIRQWNYTTDKPSKRENAPYDPDIRSFAQELQVRIGASAMDFLLDSGLKHLLPSFMLLSAAVVTGTRGTAPKVDYENHITHPQVAFPKEMRDVSYLIPVKDDEAGKKLELILQKMEAMLNEAASKGEFPVTYAIYVRYLKGTNGGLSTSFTSSDDERILAIDVVTHPEAPGITNFEKGFMSFLNEMNITPRNHLGKNFPAGIVHYDQFLGAERVSKYKQALERFYCTPGKDDGTERLNMSPFYTPYLQGMLSPSVLSNQLIDKNKNEQRVERLHEEHSELECAEFLSKLYAEVSRMSMSSEEALAAKRGFLEVCKTELEHRNSRLETPVPLLS</sequence>
<dbReference type="Gene3D" id="3.30.465.10">
    <property type="match status" value="1"/>
</dbReference>
<evidence type="ECO:0000313" key="2">
    <source>
        <dbReference type="Proteomes" id="UP000239239"/>
    </source>
</evidence>
<dbReference type="InterPro" id="IPR016166">
    <property type="entry name" value="FAD-bd_PCMH"/>
</dbReference>
<dbReference type="PANTHER" id="PTHR43762:SF1">
    <property type="entry name" value="D-ARABINONO-1,4-LACTONE OXIDASE"/>
    <property type="match status" value="1"/>
</dbReference>